<sequence>MNYIWDILIKAEEQGIRKSDIKFKNADICSPYMETSFSCLNTSFLNKDIPIEVNPCYRYFKIFRELFDINLQEDKEIRDVLLDILLHFLGELDLKSGIVKEEFIKLFLLRDIENRVYGHELAENIKEFEKRELDTILNGILTLSKAGSSLFLFTKIIKNIFNSSIVYMNKNTNKTLYIYLGVEKTKENISRISTVINTFLPINVSVKLFWDIHFGIIGIEDTMMINEIVVVE</sequence>
<dbReference type="AlphaFoldDB" id="A0A2S7FBY2"/>
<dbReference type="Proteomes" id="UP000238081">
    <property type="component" value="Unassembled WGS sequence"/>
</dbReference>
<proteinExistence type="predicted"/>
<dbReference type="RefSeq" id="WP_003425321.1">
    <property type="nucleotide sequence ID" value="NZ_CP033247.1"/>
</dbReference>
<name>A0A2S7FBY2_CLOBU</name>
<gene>
    <name evidence="1" type="ORF">AWN73_12435</name>
</gene>
<evidence type="ECO:0000313" key="2">
    <source>
        <dbReference type="Proteomes" id="UP000238081"/>
    </source>
</evidence>
<reference evidence="1 2" key="1">
    <citation type="submission" date="2016-01" db="EMBL/GenBank/DDBJ databases">
        <title>Characterization of the Clostridium difficile lineages that are prevalent in Hong Kong and China.</title>
        <authorList>
            <person name="Kwok J.S.-L."/>
            <person name="Lam W.-Y."/>
            <person name="Ip M."/>
            <person name="Chan T.-F."/>
            <person name="Hawkey P.M."/>
            <person name="Tsui S.K.-W."/>
        </authorList>
    </citation>
    <scope>NUCLEOTIDE SEQUENCE [LARGE SCALE GENOMIC DNA]</scope>
    <source>
        <strain evidence="1 2">300064</strain>
    </source>
</reference>
<evidence type="ECO:0008006" key="3">
    <source>
        <dbReference type="Google" id="ProtNLM"/>
    </source>
</evidence>
<accession>A0A2S7FBY2</accession>
<protein>
    <recommendedName>
        <fullName evidence="3">Iron-dependent peroxidase</fullName>
    </recommendedName>
</protein>
<comment type="caution">
    <text evidence="1">The sequence shown here is derived from an EMBL/GenBank/DDBJ whole genome shotgun (WGS) entry which is preliminary data.</text>
</comment>
<dbReference type="EMBL" id="LRDH01000101">
    <property type="protein sequence ID" value="PPV15304.1"/>
    <property type="molecule type" value="Genomic_DNA"/>
</dbReference>
<organism evidence="1 2">
    <name type="scientific">Clostridium butyricum</name>
    <dbReference type="NCBI Taxonomy" id="1492"/>
    <lineage>
        <taxon>Bacteria</taxon>
        <taxon>Bacillati</taxon>
        <taxon>Bacillota</taxon>
        <taxon>Clostridia</taxon>
        <taxon>Eubacteriales</taxon>
        <taxon>Clostridiaceae</taxon>
        <taxon>Clostridium</taxon>
    </lineage>
</organism>
<evidence type="ECO:0000313" key="1">
    <source>
        <dbReference type="EMBL" id="PPV15304.1"/>
    </source>
</evidence>